<reference evidence="1" key="2">
    <citation type="submission" date="2004-02" db="EMBL/GenBank/DDBJ databases">
        <authorList>
            <consortium name="Genoscope"/>
            <consortium name="Whitehead Institute Centre for Genome Research"/>
        </authorList>
    </citation>
    <scope>NUCLEOTIDE SEQUENCE</scope>
</reference>
<protein>
    <submittedName>
        <fullName evidence="1">(spotted green pufferfish) hypothetical protein</fullName>
    </submittedName>
</protein>
<name>Q4SII4_TETNG</name>
<organism evidence="1">
    <name type="scientific">Tetraodon nigroviridis</name>
    <name type="common">Spotted green pufferfish</name>
    <name type="synonym">Chelonodon nigroviridis</name>
    <dbReference type="NCBI Taxonomy" id="99883"/>
    <lineage>
        <taxon>Eukaryota</taxon>
        <taxon>Metazoa</taxon>
        <taxon>Chordata</taxon>
        <taxon>Craniata</taxon>
        <taxon>Vertebrata</taxon>
        <taxon>Euteleostomi</taxon>
        <taxon>Actinopterygii</taxon>
        <taxon>Neopterygii</taxon>
        <taxon>Teleostei</taxon>
        <taxon>Neoteleostei</taxon>
        <taxon>Acanthomorphata</taxon>
        <taxon>Eupercaria</taxon>
        <taxon>Tetraodontiformes</taxon>
        <taxon>Tetradontoidea</taxon>
        <taxon>Tetraodontidae</taxon>
        <taxon>Tetraodon</taxon>
    </lineage>
</organism>
<dbReference type="EMBL" id="CAAE01014581">
    <property type="protein sequence ID" value="CAF99548.1"/>
    <property type="molecule type" value="Genomic_DNA"/>
</dbReference>
<dbReference type="KEGG" id="tng:GSTEN00017677G001"/>
<proteinExistence type="predicted"/>
<comment type="caution">
    <text evidence="1">The sequence shown here is derived from an EMBL/GenBank/DDBJ whole genome shotgun (WGS) entry which is preliminary data.</text>
</comment>
<evidence type="ECO:0000313" key="1">
    <source>
        <dbReference type="EMBL" id="CAF99548.1"/>
    </source>
</evidence>
<dbReference type="Gene3D" id="1.10.10.10">
    <property type="entry name" value="Winged helix-like DNA-binding domain superfamily/Winged helix DNA-binding domain"/>
    <property type="match status" value="1"/>
</dbReference>
<dbReference type="AlphaFoldDB" id="Q4SII4"/>
<gene>
    <name evidence="1" type="ORF">GSTENG00017677001</name>
</gene>
<feature type="non-terminal residue" evidence="1">
    <location>
        <position position="45"/>
    </location>
</feature>
<reference evidence="1" key="1">
    <citation type="journal article" date="2004" name="Nature">
        <title>Genome duplication in the teleost fish Tetraodon nigroviridis reveals the early vertebrate proto-karyotype.</title>
        <authorList>
            <person name="Jaillon O."/>
            <person name="Aury J.-M."/>
            <person name="Brunet F."/>
            <person name="Petit J.-L."/>
            <person name="Stange-Thomann N."/>
            <person name="Mauceli E."/>
            <person name="Bouneau L."/>
            <person name="Fischer C."/>
            <person name="Ozouf-Costaz C."/>
            <person name="Bernot A."/>
            <person name="Nicaud S."/>
            <person name="Jaffe D."/>
            <person name="Fisher S."/>
            <person name="Lutfalla G."/>
            <person name="Dossat C."/>
            <person name="Segurens B."/>
            <person name="Dasilva C."/>
            <person name="Salanoubat M."/>
            <person name="Levy M."/>
            <person name="Boudet N."/>
            <person name="Castellano S."/>
            <person name="Anthouard V."/>
            <person name="Jubin C."/>
            <person name="Castelli V."/>
            <person name="Katinka M."/>
            <person name="Vacherie B."/>
            <person name="Biemont C."/>
            <person name="Skalli Z."/>
            <person name="Cattolico L."/>
            <person name="Poulain J."/>
            <person name="De Berardinis V."/>
            <person name="Cruaud C."/>
            <person name="Duprat S."/>
            <person name="Brottier P."/>
            <person name="Coutanceau J.-P."/>
            <person name="Gouzy J."/>
            <person name="Parra G."/>
            <person name="Lardier G."/>
            <person name="Chapple C."/>
            <person name="McKernan K.J."/>
            <person name="McEwan P."/>
            <person name="Bosak S."/>
            <person name="Kellis M."/>
            <person name="Volff J.-N."/>
            <person name="Guigo R."/>
            <person name="Zody M.C."/>
            <person name="Mesirov J."/>
            <person name="Lindblad-Toh K."/>
            <person name="Birren B."/>
            <person name="Nusbaum C."/>
            <person name="Kahn D."/>
            <person name="Robinson-Rechavi M."/>
            <person name="Laudet V."/>
            <person name="Schachter V."/>
            <person name="Quetier F."/>
            <person name="Saurin W."/>
            <person name="Scarpelli C."/>
            <person name="Wincker P."/>
            <person name="Lander E.S."/>
            <person name="Weissenbach J."/>
            <person name="Roest Crollius H."/>
        </authorList>
    </citation>
    <scope>NUCLEOTIDE SEQUENCE [LARGE SCALE GENOMIC DNA]</scope>
</reference>
<dbReference type="OrthoDB" id="1743261at2759"/>
<sequence length="45" mass="5082">SRRAESLAEITKRFLRLLQESEDGILDLKEASYQDPGCGTKKTNL</sequence>
<dbReference type="InterPro" id="IPR036388">
    <property type="entry name" value="WH-like_DNA-bd_sf"/>
</dbReference>
<accession>Q4SII4</accession>